<evidence type="ECO:0000256" key="12">
    <source>
        <dbReference type="ARBA" id="ARBA00022723"/>
    </source>
</evidence>
<dbReference type="GO" id="GO:0004523">
    <property type="term" value="F:RNA-DNA hybrid ribonuclease activity"/>
    <property type="evidence" value="ECO:0007669"/>
    <property type="project" value="UniProtKB-EC"/>
</dbReference>
<dbReference type="InterPro" id="IPR043502">
    <property type="entry name" value="DNA/RNA_pol_sf"/>
</dbReference>
<dbReference type="FunFam" id="3.30.420.10:FF:000032">
    <property type="entry name" value="Retrovirus-related Pol polyprotein from transposon 297-like Protein"/>
    <property type="match status" value="1"/>
</dbReference>
<keyword evidence="21" id="KW-0460">Magnesium</keyword>
<dbReference type="InterPro" id="IPR000477">
    <property type="entry name" value="RT_dom"/>
</dbReference>
<sequence length="1056" mass="117892">ISCRQRVVQLTDTDHCSESVDAKRLRFLTASDTVLPPGQEQLITITSTHIVNGDVFITPNGHCLARGIVIPSSLVRFKDGVAAIVGLNTTTETILLPQGSAVLCYVDTQPESLIPLHALPAQPQQGTPITSSTLAAGINPDLPASQRAALLELLTKHQASFDANASALGQTTVASHRIDTDGQRVVRRRPYRVSLAERKIIEENVADMLKRNIIRPSASSWSSPVVLVQKKDGSVRFCVDYRALNKITRKDVYPMPRIDDALDSLQGAQYFSTLDLRSGYWQIPMDEADKEKTAFSTPDGLYEFNVMPFGLCNAPATFERMIDTVLRGLKWKTCLCYLDDIVVFSSTFADHLQRLDEVLTCLANAGLQLNTKKCHFGNTTIKVLGHLVNKDGIQPDPDKISAVLNFPRPFRTKELRSFLGLASYFRRFIRNFATIAAPLHKLLASTGAFDWNDQCEAAFQELKRALTSPPVLCYFDDKAPTLLHTDASGQGIGAVLLQRDRDFREKVVAYGSRTLTSAEKRYSITEQECLAVVWSIQKFRPYLHGRHFTVVTDHHALCWLSTIKNLSGRLGRWILRLQAYDFDIIYKTGRQHQDADALSRCPLPPSSEHVTSPCQIGCTADASSITSISSLTSSTRPSELATHQRADSYCTDIIGRLTGASPSRNARLRKQLKLFKFEDDVLYRYIFHPEGHRWVPVVPRALRAEVLRASHDDPTAGHFGYHKTHERIRSRFFWPGLSTSVAKYIASCALCQHRKRPTTAPVGTLQPLPCPAEPFSVVGIDLFGPLPTTADGKRWIVTAVDHLTRYAETASIASGTAAEVATFFLNAIYLRHGAPRVLLSDRGKAFLSSTLSAVLQASKTVHKTTSSYHPQTNGLTERFHRTLCDMLSMYIQPDHRNWDAILPFVTFAYNTSVQRTTGYSPFFLVYGRQPTSSLDVSFFSGPANSSPFVCDQFLSRVTQCRHRARINTEASQEDRKDRYDATHRAVLYRPGDDVLLWTPARTPGLCEKLESRYLGPYKVVEQTSPVNYRVTPVPAPTDKRCRGTEVVHVSRLKPFH</sequence>
<evidence type="ECO:0000256" key="7">
    <source>
        <dbReference type="ARBA" id="ARBA00022612"/>
    </source>
</evidence>
<keyword evidence="11" id="KW-0540">Nuclease</keyword>
<dbReference type="CDD" id="cd09274">
    <property type="entry name" value="RNase_HI_RT_Ty3"/>
    <property type="match status" value="1"/>
</dbReference>
<keyword evidence="9" id="KW-0808">Transferase</keyword>
<keyword evidence="10" id="KW-0548">Nucleotidyltransferase</keyword>
<feature type="domain" description="Reverse transcriptase" evidence="37">
    <location>
        <begin position="209"/>
        <end position="388"/>
    </location>
</feature>
<evidence type="ECO:0000259" key="38">
    <source>
        <dbReference type="PROSITE" id="PS50994"/>
    </source>
</evidence>
<keyword evidence="7" id="KW-1188">Viral release from host cell</keyword>
<keyword evidence="14" id="KW-0064">Aspartyl protease</keyword>
<dbReference type="GO" id="GO:0015074">
    <property type="term" value="P:DNA integration"/>
    <property type="evidence" value="ECO:0007669"/>
    <property type="project" value="UniProtKB-KW"/>
</dbReference>
<keyword evidence="20" id="KW-0067">ATP-binding</keyword>
<dbReference type="GO" id="GO:0004190">
    <property type="term" value="F:aspartic-type endopeptidase activity"/>
    <property type="evidence" value="ECO:0007669"/>
    <property type="project" value="UniProtKB-KW"/>
</dbReference>
<organism evidence="39">
    <name type="scientific">Rhipicephalus pulchellus</name>
    <name type="common">Yellow backed tick</name>
    <name type="synonym">Dermacentor pulchellus</name>
    <dbReference type="NCBI Taxonomy" id="72859"/>
    <lineage>
        <taxon>Eukaryota</taxon>
        <taxon>Metazoa</taxon>
        <taxon>Ecdysozoa</taxon>
        <taxon>Arthropoda</taxon>
        <taxon>Chelicerata</taxon>
        <taxon>Arachnida</taxon>
        <taxon>Acari</taxon>
        <taxon>Parasitiformes</taxon>
        <taxon>Ixodida</taxon>
        <taxon>Ixodoidea</taxon>
        <taxon>Ixodidae</taxon>
        <taxon>Rhipicephalinae</taxon>
        <taxon>Rhipicephalus</taxon>
        <taxon>Rhipicephalus</taxon>
    </lineage>
</organism>
<evidence type="ECO:0000256" key="3">
    <source>
        <dbReference type="ARBA" id="ARBA00004123"/>
    </source>
</evidence>
<protein>
    <recommendedName>
        <fullName evidence="5">RNA-directed DNA polymerase</fullName>
        <ecNumber evidence="5">2.7.7.49</ecNumber>
    </recommendedName>
    <alternativeName>
        <fullName evidence="36">Gag3-Pol3</fullName>
    </alternativeName>
</protein>
<reference evidence="39" key="2">
    <citation type="journal article" date="2015" name="J. Proteomics">
        <title>Sexual differences in the sialomes of the zebra tick, Rhipicephalus pulchellus.</title>
        <authorList>
            <person name="Tan A.W."/>
            <person name="Francischetti I.M."/>
            <person name="Slovak M."/>
            <person name="Kini R.M."/>
            <person name="Ribeiro J.M."/>
        </authorList>
    </citation>
    <scope>NUCLEOTIDE SEQUENCE</scope>
    <source>
        <tissue evidence="39">Salivary gland</tissue>
    </source>
</reference>
<dbReference type="PANTHER" id="PTHR37984:SF5">
    <property type="entry name" value="PROTEIN NYNRIN-LIKE"/>
    <property type="match status" value="1"/>
</dbReference>
<comment type="catalytic activity">
    <reaction evidence="1">
        <text>Endonucleolytic cleavage to 5'-phosphomonoester.</text>
        <dbReference type="EC" id="3.1.26.4"/>
    </reaction>
</comment>
<evidence type="ECO:0000256" key="35">
    <source>
        <dbReference type="ARBA" id="ARBA00063849"/>
    </source>
</evidence>
<dbReference type="Pfam" id="PF00078">
    <property type="entry name" value="RVT_1"/>
    <property type="match status" value="1"/>
</dbReference>
<evidence type="ECO:0000256" key="27">
    <source>
        <dbReference type="ARBA" id="ARBA00023125"/>
    </source>
</evidence>
<comment type="function">
    <text evidence="2">The aspartyl protease (PR) mediates the proteolytic cleavages of the Gag and Gag-Pol polyproteins after assembly of the VLP.</text>
</comment>
<dbReference type="InterPro" id="IPR054465">
    <property type="entry name" value="Integrase_p58-like_C"/>
</dbReference>
<dbReference type="Gene3D" id="3.10.10.10">
    <property type="entry name" value="HIV Type 1 Reverse Transcriptase, subunit A, domain 1"/>
    <property type="match status" value="1"/>
</dbReference>
<evidence type="ECO:0000256" key="22">
    <source>
        <dbReference type="ARBA" id="ARBA00022884"/>
    </source>
</evidence>
<keyword evidence="6" id="KW-0963">Cytoplasm</keyword>
<dbReference type="SUPFAM" id="SSF53098">
    <property type="entry name" value="Ribonuclease H-like"/>
    <property type="match status" value="1"/>
</dbReference>
<evidence type="ECO:0000256" key="2">
    <source>
        <dbReference type="ARBA" id="ARBA00002180"/>
    </source>
</evidence>
<dbReference type="PANTHER" id="PTHR37984">
    <property type="entry name" value="PROTEIN CBG26694"/>
    <property type="match status" value="1"/>
</dbReference>
<evidence type="ECO:0000256" key="33">
    <source>
        <dbReference type="ARBA" id="ARBA00055265"/>
    </source>
</evidence>
<keyword evidence="25" id="KW-0239">DNA-directed DNA polymerase</keyword>
<dbReference type="InterPro" id="IPR043128">
    <property type="entry name" value="Rev_trsase/Diguanyl_cyclase"/>
</dbReference>
<name>L7MAT3_RHIPC</name>
<evidence type="ECO:0000256" key="31">
    <source>
        <dbReference type="ARBA" id="ARBA00025590"/>
    </source>
</evidence>
<evidence type="ECO:0000256" key="18">
    <source>
        <dbReference type="ARBA" id="ARBA00022801"/>
    </source>
</evidence>
<dbReference type="EMBL" id="GACK01003909">
    <property type="protein sequence ID" value="JAA61125.1"/>
    <property type="molecule type" value="mRNA"/>
</dbReference>
<feature type="non-terminal residue" evidence="39">
    <location>
        <position position="1056"/>
    </location>
</feature>
<keyword evidence="15" id="KW-0688">Ribosomal frameshifting</keyword>
<proteinExistence type="evidence at transcript level"/>
<keyword evidence="16" id="KW-0255">Endonuclease</keyword>
<dbReference type="GO" id="GO:0003677">
    <property type="term" value="F:DNA binding"/>
    <property type="evidence" value="ECO:0007669"/>
    <property type="project" value="UniProtKB-KW"/>
</dbReference>
<keyword evidence="22" id="KW-0694">RNA-binding</keyword>
<dbReference type="GO" id="GO:0075523">
    <property type="term" value="P:viral translational frameshifting"/>
    <property type="evidence" value="ECO:0007669"/>
    <property type="project" value="UniProtKB-KW"/>
</dbReference>
<evidence type="ECO:0000256" key="13">
    <source>
        <dbReference type="ARBA" id="ARBA00022741"/>
    </source>
</evidence>
<dbReference type="FunFam" id="3.30.70.270:FF:000026">
    <property type="entry name" value="Transposon Ty3-G Gag-Pol polyprotein"/>
    <property type="match status" value="1"/>
</dbReference>
<evidence type="ECO:0000256" key="30">
    <source>
        <dbReference type="ARBA" id="ARBA00023268"/>
    </source>
</evidence>
<evidence type="ECO:0000256" key="26">
    <source>
        <dbReference type="ARBA" id="ARBA00023113"/>
    </source>
</evidence>
<feature type="non-terminal residue" evidence="39">
    <location>
        <position position="1"/>
    </location>
</feature>
<keyword evidence="29" id="KW-0539">Nucleus</keyword>
<dbReference type="FunFam" id="1.10.340.70:FF:000001">
    <property type="entry name" value="Retrovirus-related Pol polyprotein from transposon gypsy-like Protein"/>
    <property type="match status" value="1"/>
</dbReference>
<dbReference type="Gene3D" id="1.10.340.70">
    <property type="match status" value="1"/>
</dbReference>
<keyword evidence="8" id="KW-0645">Protease</keyword>
<dbReference type="Pfam" id="PF00665">
    <property type="entry name" value="rve"/>
    <property type="match status" value="1"/>
</dbReference>
<reference evidence="39" key="1">
    <citation type="submission" date="2012-11" db="EMBL/GenBank/DDBJ databases">
        <authorList>
            <person name="Lucero-Rivera Y.E."/>
            <person name="Tovar-Ramirez D."/>
        </authorList>
    </citation>
    <scope>NUCLEOTIDE SEQUENCE</scope>
    <source>
        <tissue evidence="39">Salivary gland</tissue>
    </source>
</reference>
<evidence type="ECO:0000256" key="29">
    <source>
        <dbReference type="ARBA" id="ARBA00023242"/>
    </source>
</evidence>
<dbReference type="Pfam" id="PF22938">
    <property type="entry name" value="Integrase_p58_C"/>
    <property type="match status" value="1"/>
</dbReference>
<evidence type="ECO:0000256" key="14">
    <source>
        <dbReference type="ARBA" id="ARBA00022750"/>
    </source>
</evidence>
<dbReference type="GO" id="GO:0006508">
    <property type="term" value="P:proteolysis"/>
    <property type="evidence" value="ECO:0007669"/>
    <property type="project" value="UniProtKB-KW"/>
</dbReference>
<dbReference type="InterPro" id="IPR012337">
    <property type="entry name" value="RNaseH-like_sf"/>
</dbReference>
<dbReference type="GO" id="GO:0005634">
    <property type="term" value="C:nucleus"/>
    <property type="evidence" value="ECO:0007669"/>
    <property type="project" value="UniProtKB-SubCell"/>
</dbReference>
<evidence type="ECO:0000256" key="36">
    <source>
        <dbReference type="ARBA" id="ARBA00082890"/>
    </source>
</evidence>
<keyword evidence="19" id="KW-0862">Zinc</keyword>
<dbReference type="Gene3D" id="3.10.20.370">
    <property type="match status" value="1"/>
</dbReference>
<comment type="subcellular location">
    <subcellularLocation>
        <location evidence="4">Cytoplasm</location>
    </subcellularLocation>
    <subcellularLocation>
        <location evidence="3">Nucleus</location>
    </subcellularLocation>
</comment>
<keyword evidence="12" id="KW-0479">Metal-binding</keyword>
<dbReference type="InterPro" id="IPR036397">
    <property type="entry name" value="RNaseH_sf"/>
</dbReference>
<evidence type="ECO:0000256" key="8">
    <source>
        <dbReference type="ARBA" id="ARBA00022670"/>
    </source>
</evidence>
<dbReference type="InterPro" id="IPR050951">
    <property type="entry name" value="Retrovirus_Pol_polyprotein"/>
</dbReference>
<evidence type="ECO:0000256" key="6">
    <source>
        <dbReference type="ARBA" id="ARBA00022490"/>
    </source>
</evidence>
<dbReference type="SUPFAM" id="SSF56672">
    <property type="entry name" value="DNA/RNA polymerases"/>
    <property type="match status" value="1"/>
</dbReference>
<evidence type="ECO:0000256" key="19">
    <source>
        <dbReference type="ARBA" id="ARBA00022833"/>
    </source>
</evidence>
<dbReference type="InterPro" id="IPR001584">
    <property type="entry name" value="Integrase_cat-core"/>
</dbReference>
<evidence type="ECO:0000256" key="24">
    <source>
        <dbReference type="ARBA" id="ARBA00022918"/>
    </source>
</evidence>
<dbReference type="Gene3D" id="3.30.70.270">
    <property type="match status" value="2"/>
</dbReference>
<evidence type="ECO:0000256" key="25">
    <source>
        <dbReference type="ARBA" id="ARBA00022932"/>
    </source>
</evidence>
<dbReference type="GO" id="GO:0008270">
    <property type="term" value="F:zinc ion binding"/>
    <property type="evidence" value="ECO:0007669"/>
    <property type="project" value="UniProtKB-KW"/>
</dbReference>
<evidence type="ECO:0000256" key="9">
    <source>
        <dbReference type="ARBA" id="ARBA00022679"/>
    </source>
</evidence>
<dbReference type="FunFam" id="3.10.20.370:FF:000001">
    <property type="entry name" value="Retrovirus-related Pol polyprotein from transposon 17.6-like protein"/>
    <property type="match status" value="1"/>
</dbReference>
<dbReference type="Pfam" id="PF17921">
    <property type="entry name" value="Integrase_H2C2"/>
    <property type="match status" value="1"/>
</dbReference>
<dbReference type="CDD" id="cd01647">
    <property type="entry name" value="RT_LTR"/>
    <property type="match status" value="1"/>
</dbReference>
<evidence type="ECO:0000256" key="11">
    <source>
        <dbReference type="ARBA" id="ARBA00022722"/>
    </source>
</evidence>
<evidence type="ECO:0000256" key="16">
    <source>
        <dbReference type="ARBA" id="ARBA00022759"/>
    </source>
</evidence>
<dbReference type="GO" id="GO:0003887">
    <property type="term" value="F:DNA-directed DNA polymerase activity"/>
    <property type="evidence" value="ECO:0007669"/>
    <property type="project" value="UniProtKB-KW"/>
</dbReference>
<dbReference type="GO" id="GO:0042575">
    <property type="term" value="C:DNA polymerase complex"/>
    <property type="evidence" value="ECO:0007669"/>
    <property type="project" value="UniProtKB-ARBA"/>
</dbReference>
<dbReference type="Pfam" id="PF17917">
    <property type="entry name" value="RT_RNaseH"/>
    <property type="match status" value="1"/>
</dbReference>
<keyword evidence="23" id="KW-0229">DNA integration</keyword>
<keyword evidence="17" id="KW-0863">Zinc-finger</keyword>
<evidence type="ECO:0000256" key="34">
    <source>
        <dbReference type="ARBA" id="ARBA00055383"/>
    </source>
</evidence>
<accession>L7MAT3</accession>
<dbReference type="Gene3D" id="3.30.420.10">
    <property type="entry name" value="Ribonuclease H-like superfamily/Ribonuclease H"/>
    <property type="match status" value="1"/>
</dbReference>
<dbReference type="GO" id="GO:0006310">
    <property type="term" value="P:DNA recombination"/>
    <property type="evidence" value="ECO:0007669"/>
    <property type="project" value="UniProtKB-KW"/>
</dbReference>
<evidence type="ECO:0000256" key="21">
    <source>
        <dbReference type="ARBA" id="ARBA00022842"/>
    </source>
</evidence>
<evidence type="ECO:0000256" key="32">
    <source>
        <dbReference type="ARBA" id="ARBA00025615"/>
    </source>
</evidence>
<dbReference type="GO" id="GO:0005524">
    <property type="term" value="F:ATP binding"/>
    <property type="evidence" value="ECO:0007669"/>
    <property type="project" value="UniProtKB-KW"/>
</dbReference>
<dbReference type="InterPro" id="IPR041588">
    <property type="entry name" value="Integrase_H2C2"/>
</dbReference>
<evidence type="ECO:0000256" key="23">
    <source>
        <dbReference type="ARBA" id="ARBA00022908"/>
    </source>
</evidence>
<comment type="function">
    <text evidence="33">Nucleocapsid protein p11 (NC) forms the nucleocore that coats the retro-elements dimeric RNA. Binds these RNAs through its zinc fingers. Promotes primer tRNA(i)-Met annealing to the multipartite primer-binding site (PBS), dimerization of Ty3 RNA and initiation of reverse transcription.</text>
</comment>
<dbReference type="PROSITE" id="PS50994">
    <property type="entry name" value="INTEGRASE"/>
    <property type="match status" value="1"/>
</dbReference>
<keyword evidence="18" id="KW-0378">Hydrolase</keyword>
<evidence type="ECO:0000259" key="37">
    <source>
        <dbReference type="PROSITE" id="PS50878"/>
    </source>
</evidence>
<evidence type="ECO:0000256" key="5">
    <source>
        <dbReference type="ARBA" id="ARBA00012493"/>
    </source>
</evidence>
<dbReference type="PROSITE" id="PS50878">
    <property type="entry name" value="RT_POL"/>
    <property type="match status" value="1"/>
</dbReference>
<keyword evidence="26" id="KW-0917">Virion maturation</keyword>
<evidence type="ECO:0000256" key="15">
    <source>
        <dbReference type="ARBA" id="ARBA00022758"/>
    </source>
</evidence>
<comment type="function">
    <text evidence="31">Reverse transcriptase/ribonuclease H (RT) is a multifunctional enzyme that catalyzes the conversion of the retro-elements RNA genome into dsDNA within the VLP. The enzyme displays a DNA polymerase activity that can copy either DNA or RNA templates, and a ribonuclease H (RNase H) activity that cleaves the RNA strand of RNA-DNA heteroduplexes during plus-strand synthesis and hydrolyzes RNA primers. The conversion leads to a linear dsDNA copy of the retrotransposon that includes long terminal repeats (LTRs) at both ends.</text>
</comment>
<dbReference type="FunFam" id="3.10.10.10:FF:000007">
    <property type="entry name" value="Retrovirus-related Pol polyprotein from transposon 17.6-like Protein"/>
    <property type="match status" value="1"/>
</dbReference>
<dbReference type="EC" id="2.7.7.49" evidence="5"/>
<feature type="domain" description="Integrase catalytic" evidence="38">
    <location>
        <begin position="770"/>
        <end position="929"/>
    </location>
</feature>
<dbReference type="GO" id="GO:0003964">
    <property type="term" value="F:RNA-directed DNA polymerase activity"/>
    <property type="evidence" value="ECO:0007669"/>
    <property type="project" value="UniProtKB-KW"/>
</dbReference>
<keyword evidence="30" id="KW-0511">Multifunctional enzyme</keyword>
<comment type="function">
    <text evidence="34">Capsid protein (CA) is the structural component of the virus-like particle (VLP), forming the shell that encapsulates the genomic RNA-nucleocapsid complex.</text>
</comment>
<dbReference type="AlphaFoldDB" id="L7MAT3"/>
<evidence type="ECO:0000256" key="1">
    <source>
        <dbReference type="ARBA" id="ARBA00000077"/>
    </source>
</evidence>
<comment type="subunit">
    <text evidence="35">The protease is a homodimer, whose active site consists of two apposed aspartic acid residues.</text>
</comment>
<dbReference type="GO" id="GO:0005737">
    <property type="term" value="C:cytoplasm"/>
    <property type="evidence" value="ECO:0007669"/>
    <property type="project" value="UniProtKB-SubCell"/>
</dbReference>
<keyword evidence="13" id="KW-0547">Nucleotide-binding</keyword>
<keyword evidence="24" id="KW-0695">RNA-directed DNA polymerase</keyword>
<comment type="function">
    <text evidence="32">Integrase (IN) targets the VLP to the nucleus, where a subparticle preintegration complex (PIC) containing at least integrase and the newly synthesized dsDNA copy of the retrotransposon must transit the nuclear membrane. Once in the nucleus, integrase performs the integration of the dsDNA into the host genome.</text>
</comment>
<dbReference type="InterPro" id="IPR041373">
    <property type="entry name" value="RT_RNaseH"/>
</dbReference>
<evidence type="ECO:0000256" key="20">
    <source>
        <dbReference type="ARBA" id="ARBA00022840"/>
    </source>
</evidence>
<evidence type="ECO:0000256" key="28">
    <source>
        <dbReference type="ARBA" id="ARBA00023172"/>
    </source>
</evidence>
<evidence type="ECO:0000256" key="10">
    <source>
        <dbReference type="ARBA" id="ARBA00022695"/>
    </source>
</evidence>
<evidence type="ECO:0000256" key="4">
    <source>
        <dbReference type="ARBA" id="ARBA00004496"/>
    </source>
</evidence>
<keyword evidence="28" id="KW-0233">DNA recombination</keyword>
<evidence type="ECO:0000313" key="39">
    <source>
        <dbReference type="EMBL" id="JAA61125.1"/>
    </source>
</evidence>
<keyword evidence="27" id="KW-0238">DNA-binding</keyword>
<evidence type="ECO:0000256" key="17">
    <source>
        <dbReference type="ARBA" id="ARBA00022771"/>
    </source>
</evidence>
<dbReference type="GO" id="GO:0003723">
    <property type="term" value="F:RNA binding"/>
    <property type="evidence" value="ECO:0007669"/>
    <property type="project" value="UniProtKB-KW"/>
</dbReference>